<dbReference type="Gene3D" id="3.30.565.10">
    <property type="entry name" value="Histidine kinase-like ATPase, C-terminal domain"/>
    <property type="match status" value="1"/>
</dbReference>
<protein>
    <recommendedName>
        <fullName evidence="2">histidine kinase</fullName>
        <ecNumber evidence="2">2.7.13.3</ecNumber>
    </recommendedName>
</protein>
<dbReference type="SUPFAM" id="SSF55874">
    <property type="entry name" value="ATPase domain of HSP90 chaperone/DNA topoisomerase II/histidine kinase"/>
    <property type="match status" value="1"/>
</dbReference>
<evidence type="ECO:0000256" key="3">
    <source>
        <dbReference type="ARBA" id="ARBA00022553"/>
    </source>
</evidence>
<evidence type="ECO:0000313" key="5">
    <source>
        <dbReference type="EMBL" id="MCY1007096.1"/>
    </source>
</evidence>
<dbReference type="PANTHER" id="PTHR43547">
    <property type="entry name" value="TWO-COMPONENT HISTIDINE KINASE"/>
    <property type="match status" value="1"/>
</dbReference>
<dbReference type="EMBL" id="JAPNKE010000002">
    <property type="protein sequence ID" value="MCY1007096.1"/>
    <property type="molecule type" value="Genomic_DNA"/>
</dbReference>
<reference evidence="5" key="1">
    <citation type="submission" date="2022-11" db="EMBL/GenBank/DDBJ databases">
        <title>Minimal conservation of predation-associated metabolite biosynthetic gene clusters underscores biosynthetic potential of Myxococcota including descriptions for ten novel species: Archangium lansinium sp. nov., Myxococcus landrumus sp. nov., Nannocystis bai.</title>
        <authorList>
            <person name="Ahearne A."/>
            <person name="Stevens C."/>
            <person name="Phillips K."/>
        </authorList>
    </citation>
    <scope>NUCLEOTIDE SEQUENCE</scope>
    <source>
        <strain evidence="5">Na p29</strain>
    </source>
</reference>
<keyword evidence="5" id="KW-0808">Transferase</keyword>
<dbReference type="InterPro" id="IPR005467">
    <property type="entry name" value="His_kinase_dom"/>
</dbReference>
<dbReference type="PANTHER" id="PTHR43547:SF2">
    <property type="entry name" value="HYBRID SIGNAL TRANSDUCTION HISTIDINE KINASE C"/>
    <property type="match status" value="1"/>
</dbReference>
<feature type="domain" description="Histidine kinase" evidence="4">
    <location>
        <begin position="1"/>
        <end position="166"/>
    </location>
</feature>
<keyword evidence="3" id="KW-0597">Phosphoprotein</keyword>
<evidence type="ECO:0000256" key="2">
    <source>
        <dbReference type="ARBA" id="ARBA00012438"/>
    </source>
</evidence>
<dbReference type="RefSeq" id="WP_267769638.1">
    <property type="nucleotide sequence ID" value="NZ_JAPNKE010000002.1"/>
</dbReference>
<evidence type="ECO:0000259" key="4">
    <source>
        <dbReference type="PROSITE" id="PS50109"/>
    </source>
</evidence>
<organism evidence="5 6">
    <name type="scientific">Nannocystis pusilla</name>
    <dbReference type="NCBI Taxonomy" id="889268"/>
    <lineage>
        <taxon>Bacteria</taxon>
        <taxon>Pseudomonadati</taxon>
        <taxon>Myxococcota</taxon>
        <taxon>Polyangia</taxon>
        <taxon>Nannocystales</taxon>
        <taxon>Nannocystaceae</taxon>
        <taxon>Nannocystis</taxon>
    </lineage>
</organism>
<accession>A0A9X3ENT8</accession>
<dbReference type="CDD" id="cd00075">
    <property type="entry name" value="HATPase"/>
    <property type="match status" value="1"/>
</dbReference>
<dbReference type="Proteomes" id="UP001150924">
    <property type="component" value="Unassembled WGS sequence"/>
</dbReference>
<dbReference type="PRINTS" id="PR00344">
    <property type="entry name" value="BCTRLSENSOR"/>
</dbReference>
<evidence type="ECO:0000256" key="1">
    <source>
        <dbReference type="ARBA" id="ARBA00000085"/>
    </source>
</evidence>
<sequence>MLSNLLSVERIERGLFDLRLQVVDLVELTRSTAALFATSGQALEIEAPPQVLAWADPEALRQALENLIHNASTHSPEGTALSLTIRRERFDGANWSLVRVRDFGPGIPAELLPTLFDRFALGPTSSGLGLGLYLARSIVQAHGGSLVVEDADGPGACFRLALPMYEPPAGAARCSGSEGDGGPGSRP</sequence>
<comment type="catalytic activity">
    <reaction evidence="1">
        <text>ATP + protein L-histidine = ADP + protein N-phospho-L-histidine.</text>
        <dbReference type="EC" id="2.7.13.3"/>
    </reaction>
</comment>
<gene>
    <name evidence="5" type="ORF">OV079_16345</name>
</gene>
<dbReference type="PROSITE" id="PS50109">
    <property type="entry name" value="HIS_KIN"/>
    <property type="match status" value="1"/>
</dbReference>
<dbReference type="InterPro" id="IPR003594">
    <property type="entry name" value="HATPase_dom"/>
</dbReference>
<proteinExistence type="predicted"/>
<dbReference type="AlphaFoldDB" id="A0A9X3ENT8"/>
<name>A0A9X3ENT8_9BACT</name>
<keyword evidence="6" id="KW-1185">Reference proteome</keyword>
<dbReference type="SMART" id="SM00387">
    <property type="entry name" value="HATPase_c"/>
    <property type="match status" value="1"/>
</dbReference>
<dbReference type="EC" id="2.7.13.3" evidence="2"/>
<keyword evidence="5" id="KW-0418">Kinase</keyword>
<dbReference type="InterPro" id="IPR036890">
    <property type="entry name" value="HATPase_C_sf"/>
</dbReference>
<dbReference type="InterPro" id="IPR004358">
    <property type="entry name" value="Sig_transdc_His_kin-like_C"/>
</dbReference>
<dbReference type="Pfam" id="PF02518">
    <property type="entry name" value="HATPase_c"/>
    <property type="match status" value="1"/>
</dbReference>
<evidence type="ECO:0000313" key="6">
    <source>
        <dbReference type="Proteomes" id="UP001150924"/>
    </source>
</evidence>
<comment type="caution">
    <text evidence="5">The sequence shown here is derived from an EMBL/GenBank/DDBJ whole genome shotgun (WGS) entry which is preliminary data.</text>
</comment>
<dbReference type="GO" id="GO:0000155">
    <property type="term" value="F:phosphorelay sensor kinase activity"/>
    <property type="evidence" value="ECO:0007669"/>
    <property type="project" value="TreeGrafter"/>
</dbReference>